<protein>
    <submittedName>
        <fullName evidence="1">Uncharacterized protein</fullName>
    </submittedName>
</protein>
<dbReference type="AlphaFoldDB" id="A0A1I5ZHB5"/>
<keyword evidence="2" id="KW-1185">Reference proteome</keyword>
<dbReference type="OrthoDB" id="9904885at2"/>
<dbReference type="Proteomes" id="UP000199031">
    <property type="component" value="Unassembled WGS sequence"/>
</dbReference>
<evidence type="ECO:0000313" key="2">
    <source>
        <dbReference type="Proteomes" id="UP000199031"/>
    </source>
</evidence>
<organism evidence="1 2">
    <name type="scientific">Parafilimonas terrae</name>
    <dbReference type="NCBI Taxonomy" id="1465490"/>
    <lineage>
        <taxon>Bacteria</taxon>
        <taxon>Pseudomonadati</taxon>
        <taxon>Bacteroidota</taxon>
        <taxon>Chitinophagia</taxon>
        <taxon>Chitinophagales</taxon>
        <taxon>Chitinophagaceae</taxon>
        <taxon>Parafilimonas</taxon>
    </lineage>
</organism>
<dbReference type="RefSeq" id="WP_090663338.1">
    <property type="nucleotide sequence ID" value="NZ_FOXQ01000029.1"/>
</dbReference>
<reference evidence="1 2" key="1">
    <citation type="submission" date="2016-10" db="EMBL/GenBank/DDBJ databases">
        <authorList>
            <person name="de Groot N.N."/>
        </authorList>
    </citation>
    <scope>NUCLEOTIDE SEQUENCE [LARGE SCALE GENOMIC DNA]</scope>
    <source>
        <strain evidence="1 2">DSM 28286</strain>
    </source>
</reference>
<evidence type="ECO:0000313" key="1">
    <source>
        <dbReference type="EMBL" id="SFQ55838.1"/>
    </source>
</evidence>
<gene>
    <name evidence="1" type="ORF">SAMN05444277_1295</name>
</gene>
<dbReference type="EMBL" id="FOXQ01000029">
    <property type="protein sequence ID" value="SFQ55838.1"/>
    <property type="molecule type" value="Genomic_DNA"/>
</dbReference>
<name>A0A1I5ZHB5_9BACT</name>
<sequence>MSIWKYVKADTFFADYLPHIKSYKYKIRKSNSRDNPVEFSLDEKRQIKKALRQMIKDMLLGKGGI</sequence>
<accession>A0A1I5ZHB5</accession>
<dbReference type="STRING" id="1465490.SAMN05444277_1295"/>
<proteinExistence type="predicted"/>